<feature type="domain" description="Rhodanese" evidence="1">
    <location>
        <begin position="13"/>
        <end position="94"/>
    </location>
</feature>
<evidence type="ECO:0000313" key="2">
    <source>
        <dbReference type="EMBL" id="GGG00919.1"/>
    </source>
</evidence>
<dbReference type="RefSeq" id="WP_377522223.1">
    <property type="nucleotide sequence ID" value="NZ_JBHRVG010000001.1"/>
</dbReference>
<gene>
    <name evidence="2" type="ORF">GCM10010916_17590</name>
</gene>
<dbReference type="Pfam" id="PF00581">
    <property type="entry name" value="Rhodanese"/>
    <property type="match status" value="1"/>
</dbReference>
<name>A0A917FTV8_9BACL</name>
<dbReference type="InterPro" id="IPR036873">
    <property type="entry name" value="Rhodanese-like_dom_sf"/>
</dbReference>
<proteinExistence type="predicted"/>
<sequence length="109" mass="12866">MYPKEFVRLYQSPHFEGHIIDVREEWEFHKVKLLGSVSIPLRHLPERLDSLRPSEMYYIICSQGIRSSFAAEYLLESGYTDLRVIQTGIFGLCEYVEHEFGTVPWIIKE</sequence>
<dbReference type="InterPro" id="IPR050229">
    <property type="entry name" value="GlpE_sulfurtransferase"/>
</dbReference>
<dbReference type="PANTHER" id="PTHR43031:SF1">
    <property type="entry name" value="PYRIDINE NUCLEOTIDE-DISULPHIDE OXIDOREDUCTASE"/>
    <property type="match status" value="1"/>
</dbReference>
<dbReference type="PANTHER" id="PTHR43031">
    <property type="entry name" value="FAD-DEPENDENT OXIDOREDUCTASE"/>
    <property type="match status" value="1"/>
</dbReference>
<dbReference type="PROSITE" id="PS50206">
    <property type="entry name" value="RHODANESE_3"/>
    <property type="match status" value="1"/>
</dbReference>
<dbReference type="SUPFAM" id="SSF52821">
    <property type="entry name" value="Rhodanese/Cell cycle control phosphatase"/>
    <property type="match status" value="1"/>
</dbReference>
<dbReference type="SMART" id="SM00450">
    <property type="entry name" value="RHOD"/>
    <property type="match status" value="1"/>
</dbReference>
<protein>
    <recommendedName>
        <fullName evidence="1">Rhodanese domain-containing protein</fullName>
    </recommendedName>
</protein>
<keyword evidence="3" id="KW-1185">Reference proteome</keyword>
<dbReference type="CDD" id="cd00158">
    <property type="entry name" value="RHOD"/>
    <property type="match status" value="1"/>
</dbReference>
<reference evidence="2" key="1">
    <citation type="journal article" date="2014" name="Int. J. Syst. Evol. Microbiol.">
        <title>Complete genome sequence of Corynebacterium casei LMG S-19264T (=DSM 44701T), isolated from a smear-ripened cheese.</title>
        <authorList>
            <consortium name="US DOE Joint Genome Institute (JGI-PGF)"/>
            <person name="Walter F."/>
            <person name="Albersmeier A."/>
            <person name="Kalinowski J."/>
            <person name="Ruckert C."/>
        </authorList>
    </citation>
    <scope>NUCLEOTIDE SEQUENCE</scope>
    <source>
        <strain evidence="2">CGMCC 1.12987</strain>
    </source>
</reference>
<dbReference type="Gene3D" id="3.40.250.10">
    <property type="entry name" value="Rhodanese-like domain"/>
    <property type="match status" value="1"/>
</dbReference>
<comment type="caution">
    <text evidence="2">The sequence shown here is derived from an EMBL/GenBank/DDBJ whole genome shotgun (WGS) entry which is preliminary data.</text>
</comment>
<dbReference type="InterPro" id="IPR001763">
    <property type="entry name" value="Rhodanese-like_dom"/>
</dbReference>
<evidence type="ECO:0000313" key="3">
    <source>
        <dbReference type="Proteomes" id="UP000644756"/>
    </source>
</evidence>
<reference evidence="2" key="2">
    <citation type="submission" date="2020-09" db="EMBL/GenBank/DDBJ databases">
        <authorList>
            <person name="Sun Q."/>
            <person name="Zhou Y."/>
        </authorList>
    </citation>
    <scope>NUCLEOTIDE SEQUENCE</scope>
    <source>
        <strain evidence="2">CGMCC 1.12987</strain>
    </source>
</reference>
<dbReference type="AlphaFoldDB" id="A0A917FTV8"/>
<accession>A0A917FTV8</accession>
<dbReference type="EMBL" id="BMGR01000005">
    <property type="protein sequence ID" value="GGG00919.1"/>
    <property type="molecule type" value="Genomic_DNA"/>
</dbReference>
<dbReference type="Proteomes" id="UP000644756">
    <property type="component" value="Unassembled WGS sequence"/>
</dbReference>
<organism evidence="2 3">
    <name type="scientific">Paenibacillus abyssi</name>
    <dbReference type="NCBI Taxonomy" id="1340531"/>
    <lineage>
        <taxon>Bacteria</taxon>
        <taxon>Bacillati</taxon>
        <taxon>Bacillota</taxon>
        <taxon>Bacilli</taxon>
        <taxon>Bacillales</taxon>
        <taxon>Paenibacillaceae</taxon>
        <taxon>Paenibacillus</taxon>
    </lineage>
</organism>
<evidence type="ECO:0000259" key="1">
    <source>
        <dbReference type="PROSITE" id="PS50206"/>
    </source>
</evidence>